<dbReference type="InterPro" id="IPR045344">
    <property type="entry name" value="C-JID"/>
</dbReference>
<evidence type="ECO:0000256" key="3">
    <source>
        <dbReference type="ARBA" id="ARBA00022821"/>
    </source>
</evidence>
<dbReference type="InterPro" id="IPR058546">
    <property type="entry name" value="RPS4B/Roq1-like_LRR"/>
</dbReference>
<evidence type="ECO:0000256" key="2">
    <source>
        <dbReference type="ARBA" id="ARBA00022737"/>
    </source>
</evidence>
<dbReference type="Gene3D" id="3.80.10.10">
    <property type="entry name" value="Ribonuclease Inhibitor"/>
    <property type="match status" value="3"/>
</dbReference>
<evidence type="ECO:0000256" key="1">
    <source>
        <dbReference type="ARBA" id="ARBA00022614"/>
    </source>
</evidence>
<keyword evidence="7" id="KW-1185">Reference proteome</keyword>
<dbReference type="SUPFAM" id="SSF52058">
    <property type="entry name" value="L domain-like"/>
    <property type="match status" value="1"/>
</dbReference>
<feature type="domain" description="C-JID" evidence="4">
    <location>
        <begin position="371"/>
        <end position="496"/>
    </location>
</feature>
<sequence length="516" mass="57797">MKFSHSKSLTRTPDFEGIPNLERLDLEGCESLVEIHFSIGTLKKLSFLTLKDCKSLELLPDEIEMEHLEVLVLSGCSNVKKIPNFVEPMEHLWKLSLDGTGIECMPSSIEHLTSLSLLDLRDCKNLKCLPSAIGNLRAIKSLDVSGCSNLAKLPESLGKLKFVEKINLSGTAIKEFPSSIALLKNLKALIFRGMEGPSRRPWFMSLPFRLMPTGSLNHSISLFLPPLSGLCSLMELDLSGHNLCEGAIPNDIGCLSSLVSLNLSGNDFVNLPTSISQLTKLENLYLSRCRRLQHLPVLSSDVDLQVTADGCTKLEMLECPSNLGRLNSSCFNFINCFGMLEKESYNHITFTMLQIYLKGVPYAGDRYEIVMPGKEIPGWFTHQRMGPEVSVHLTPQWRDNKWMGYALCAVFEVYGSGWELSGVLEVNGKEEYPAPLLSSDVQPVSDHIWLLYVSRGISFGTEWQNSCNQLNFHFKSSGPCLVKSCGTRLVYESDVEELDDIGTQSSSKRRRTWWKW</sequence>
<dbReference type="PANTHER" id="PTHR47186">
    <property type="entry name" value="LEUCINE-RICH REPEAT-CONTAINING PROTEIN 57"/>
    <property type="match status" value="1"/>
</dbReference>
<protein>
    <submittedName>
        <fullName evidence="6">TMV resistance protein N-like</fullName>
    </submittedName>
</protein>
<feature type="domain" description="Disease resistance protein RPS4B/Roq1-like leucine-rich repeats" evidence="5">
    <location>
        <begin position="67"/>
        <end position="151"/>
    </location>
</feature>
<dbReference type="InterPro" id="IPR001611">
    <property type="entry name" value="Leu-rich_rpt"/>
</dbReference>
<accession>A0A5N5HV82</accession>
<keyword evidence="2" id="KW-0677">Repeat</keyword>
<evidence type="ECO:0000259" key="4">
    <source>
        <dbReference type="Pfam" id="PF20160"/>
    </source>
</evidence>
<dbReference type="Proteomes" id="UP000327157">
    <property type="component" value="Unassembled WGS sequence"/>
</dbReference>
<dbReference type="Pfam" id="PF20160">
    <property type="entry name" value="C-JID"/>
    <property type="match status" value="1"/>
</dbReference>
<dbReference type="EMBL" id="SMOL01000140">
    <property type="protein sequence ID" value="KAB2631825.1"/>
    <property type="molecule type" value="Genomic_DNA"/>
</dbReference>
<gene>
    <name evidence="6" type="ORF">D8674_039848</name>
</gene>
<dbReference type="AlphaFoldDB" id="A0A5N5HV82"/>
<dbReference type="OrthoDB" id="1165133at2759"/>
<proteinExistence type="predicted"/>
<organism evidence="6 7">
    <name type="scientific">Pyrus ussuriensis x Pyrus communis</name>
    <dbReference type="NCBI Taxonomy" id="2448454"/>
    <lineage>
        <taxon>Eukaryota</taxon>
        <taxon>Viridiplantae</taxon>
        <taxon>Streptophyta</taxon>
        <taxon>Embryophyta</taxon>
        <taxon>Tracheophyta</taxon>
        <taxon>Spermatophyta</taxon>
        <taxon>Magnoliopsida</taxon>
        <taxon>eudicotyledons</taxon>
        <taxon>Gunneridae</taxon>
        <taxon>Pentapetalae</taxon>
        <taxon>rosids</taxon>
        <taxon>fabids</taxon>
        <taxon>Rosales</taxon>
        <taxon>Rosaceae</taxon>
        <taxon>Amygdaloideae</taxon>
        <taxon>Maleae</taxon>
        <taxon>Pyrus</taxon>
    </lineage>
</organism>
<comment type="caution">
    <text evidence="6">The sequence shown here is derived from an EMBL/GenBank/DDBJ whole genome shotgun (WGS) entry which is preliminary data.</text>
</comment>
<reference evidence="6 7" key="1">
    <citation type="submission" date="2019-09" db="EMBL/GenBank/DDBJ databases">
        <authorList>
            <person name="Ou C."/>
        </authorList>
    </citation>
    <scope>NUCLEOTIDE SEQUENCE [LARGE SCALE GENOMIC DNA]</scope>
    <source>
        <strain evidence="6">S2</strain>
        <tissue evidence="6">Leaf</tissue>
    </source>
</reference>
<keyword evidence="1" id="KW-0433">Leucine-rich repeat</keyword>
<evidence type="ECO:0000313" key="7">
    <source>
        <dbReference type="Proteomes" id="UP000327157"/>
    </source>
</evidence>
<name>A0A5N5HV82_9ROSA</name>
<evidence type="ECO:0000313" key="6">
    <source>
        <dbReference type="EMBL" id="KAB2631825.1"/>
    </source>
</evidence>
<dbReference type="InterPro" id="IPR032675">
    <property type="entry name" value="LRR_dom_sf"/>
</dbReference>
<evidence type="ECO:0000259" key="5">
    <source>
        <dbReference type="Pfam" id="PF23286"/>
    </source>
</evidence>
<dbReference type="Pfam" id="PF00560">
    <property type="entry name" value="LRR_1"/>
    <property type="match status" value="1"/>
</dbReference>
<dbReference type="PANTHER" id="PTHR47186:SF63">
    <property type="entry name" value="C-JID DOMAIN-CONTAINING PROTEIN"/>
    <property type="match status" value="1"/>
</dbReference>
<dbReference type="Pfam" id="PF23286">
    <property type="entry name" value="LRR_13"/>
    <property type="match status" value="1"/>
</dbReference>
<reference evidence="6 7" key="2">
    <citation type="submission" date="2019-11" db="EMBL/GenBank/DDBJ databases">
        <title>A de novo genome assembly of a pear dwarfing rootstock.</title>
        <authorList>
            <person name="Wang F."/>
            <person name="Wang J."/>
            <person name="Li S."/>
            <person name="Zhang Y."/>
            <person name="Fang M."/>
            <person name="Ma L."/>
            <person name="Zhao Y."/>
            <person name="Jiang S."/>
        </authorList>
    </citation>
    <scope>NUCLEOTIDE SEQUENCE [LARGE SCALE GENOMIC DNA]</scope>
    <source>
        <strain evidence="6">S2</strain>
        <tissue evidence="6">Leaf</tissue>
    </source>
</reference>
<keyword evidence="3" id="KW-0611">Plant defense</keyword>